<accession>E3LSP1</accession>
<dbReference type="InterPro" id="IPR044996">
    <property type="entry name" value="COQ10-like"/>
</dbReference>
<evidence type="ECO:0000259" key="4">
    <source>
        <dbReference type="Pfam" id="PF03364"/>
    </source>
</evidence>
<dbReference type="InterPro" id="IPR005031">
    <property type="entry name" value="COQ10_START"/>
</dbReference>
<feature type="domain" description="Coenzyme Q-binding protein COQ10 START" evidence="4">
    <location>
        <begin position="1"/>
        <end position="102"/>
    </location>
</feature>
<dbReference type="Pfam" id="PF03364">
    <property type="entry name" value="Polyketide_cyc"/>
    <property type="match status" value="1"/>
</dbReference>
<dbReference type="CDD" id="cd07813">
    <property type="entry name" value="COQ10p_like"/>
    <property type="match status" value="1"/>
</dbReference>
<dbReference type="PANTHER" id="PTHR12901">
    <property type="entry name" value="SPERM PROTEIN HOMOLOG"/>
    <property type="match status" value="1"/>
</dbReference>
<proteinExistence type="inferred from homology"/>
<dbReference type="EMBL" id="DS268414">
    <property type="protein sequence ID" value="EFP09620.1"/>
    <property type="molecule type" value="Genomic_DNA"/>
</dbReference>
<dbReference type="OMA" id="ELITTWH"/>
<dbReference type="InParanoid" id="E3LSP1"/>
<dbReference type="PANTHER" id="PTHR12901:SF10">
    <property type="entry name" value="COENZYME Q-BINDING PROTEIN COQ10, MITOCHONDRIAL"/>
    <property type="match status" value="1"/>
</dbReference>
<evidence type="ECO:0000256" key="2">
    <source>
        <dbReference type="ARBA" id="ARBA00011814"/>
    </source>
</evidence>
<evidence type="ECO:0000313" key="5">
    <source>
        <dbReference type="EMBL" id="EFP09620.1"/>
    </source>
</evidence>
<name>E3LSP1_CAERE</name>
<evidence type="ECO:0000256" key="1">
    <source>
        <dbReference type="ARBA" id="ARBA00006885"/>
    </source>
</evidence>
<dbReference type="STRING" id="31234.E3LSP1"/>
<dbReference type="InterPro" id="IPR023393">
    <property type="entry name" value="START-like_dom_sf"/>
</dbReference>
<comment type="subunit">
    <text evidence="2">Interacts with coenzyme Q.</text>
</comment>
<dbReference type="GO" id="GO:0005739">
    <property type="term" value="C:mitochondrion"/>
    <property type="evidence" value="ECO:0007669"/>
    <property type="project" value="TreeGrafter"/>
</dbReference>
<evidence type="ECO:0000313" key="6">
    <source>
        <dbReference type="Proteomes" id="UP000008281"/>
    </source>
</evidence>
<organism evidence="6">
    <name type="scientific">Caenorhabditis remanei</name>
    <name type="common">Caenorhabditis vulgaris</name>
    <dbReference type="NCBI Taxonomy" id="31234"/>
    <lineage>
        <taxon>Eukaryota</taxon>
        <taxon>Metazoa</taxon>
        <taxon>Ecdysozoa</taxon>
        <taxon>Nematoda</taxon>
        <taxon>Chromadorea</taxon>
        <taxon>Rhabditida</taxon>
        <taxon>Rhabditina</taxon>
        <taxon>Rhabditomorpha</taxon>
        <taxon>Rhabditoidea</taxon>
        <taxon>Rhabditidae</taxon>
        <taxon>Peloderinae</taxon>
        <taxon>Caenorhabditis</taxon>
    </lineage>
</organism>
<comment type="similarity">
    <text evidence="1">Belongs to the COQ10 family.</text>
</comment>
<dbReference type="HOGENOM" id="CLU_079653_2_1_1"/>
<dbReference type="GO" id="GO:0045333">
    <property type="term" value="P:cellular respiration"/>
    <property type="evidence" value="ECO:0007669"/>
    <property type="project" value="InterPro"/>
</dbReference>
<dbReference type="AlphaFoldDB" id="E3LSP1"/>
<dbReference type="eggNOG" id="KOG3177">
    <property type="taxonomic scope" value="Eukaryota"/>
</dbReference>
<reference evidence="5" key="1">
    <citation type="submission" date="2007-07" db="EMBL/GenBank/DDBJ databases">
        <title>PCAP assembly of the Caenorhabditis remanei genome.</title>
        <authorList>
            <consortium name="The Caenorhabditis remanei Sequencing Consortium"/>
            <person name="Wilson R.K."/>
        </authorList>
    </citation>
    <scope>NUCLEOTIDE SEQUENCE [LARGE SCALE GENOMIC DNA]</scope>
    <source>
        <strain evidence="5">PB4641</strain>
    </source>
</reference>
<dbReference type="FunCoup" id="E3LSP1">
    <property type="interactions" value="1023"/>
</dbReference>
<protein>
    <recommendedName>
        <fullName evidence="4">Coenzyme Q-binding protein COQ10 START domain-containing protein</fullName>
    </recommendedName>
</protein>
<evidence type="ECO:0000256" key="3">
    <source>
        <dbReference type="ARBA" id="ARBA00024947"/>
    </source>
</evidence>
<dbReference type="GO" id="GO:0048039">
    <property type="term" value="F:ubiquinone binding"/>
    <property type="evidence" value="ECO:0007669"/>
    <property type="project" value="InterPro"/>
</dbReference>
<comment type="function">
    <text evidence="3">Required for the function of coenzyme Q in the respiratory chain. May serve as a chaperone or may be involved in the transport of Q6 from its site of synthesis to the catalytic sites of the respiratory complexes.</text>
</comment>
<dbReference type="Gene3D" id="3.30.530.20">
    <property type="match status" value="1"/>
</dbReference>
<sequence>MFNVVSDVSEYHHFVPWCRSSSVTHEHESSQIATLEIGFPPFMEKYTSRVIYIKPSVVHGNPSVERSCTLHYDLVFEFESQFHSRIAHLFFDKVVKTMVGAFLHRAEKLYGPPQFPHSPPQVLQYKS</sequence>
<dbReference type="Proteomes" id="UP000008281">
    <property type="component" value="Unassembled WGS sequence"/>
</dbReference>
<dbReference type="SUPFAM" id="SSF55961">
    <property type="entry name" value="Bet v1-like"/>
    <property type="match status" value="1"/>
</dbReference>
<dbReference type="OrthoDB" id="292693at2759"/>
<keyword evidence="6" id="KW-1185">Reference proteome</keyword>
<gene>
    <name evidence="5" type="ORF">CRE_25350</name>
</gene>